<reference evidence="2" key="1">
    <citation type="submission" date="2023-07" db="EMBL/GenBank/DDBJ databases">
        <title>30 novel species of actinomycetes from the DSMZ collection.</title>
        <authorList>
            <person name="Nouioui I."/>
        </authorList>
    </citation>
    <scope>NUCLEOTIDE SEQUENCE [LARGE SCALE GENOMIC DNA]</scope>
    <source>
        <strain evidence="2">DSM 41699</strain>
    </source>
</reference>
<dbReference type="RefSeq" id="WP_311698524.1">
    <property type="nucleotide sequence ID" value="NZ_JAVREY010000047.1"/>
</dbReference>
<accession>A0ABU2U1G6</accession>
<sequence length="74" mass="8221">MHATADPTTAAEQLLQRERDALVRAAEAFAAKPSYAAYKALIHHYDVCRGCAHDTAPCAQGRQLRRAWVAVRWS</sequence>
<name>A0ABU2U1G6_9ACTN</name>
<organism evidence="1 2">
    <name type="scientific">Streptomyces gibsoniae</name>
    <dbReference type="NCBI Taxonomy" id="3075529"/>
    <lineage>
        <taxon>Bacteria</taxon>
        <taxon>Bacillati</taxon>
        <taxon>Actinomycetota</taxon>
        <taxon>Actinomycetes</taxon>
        <taxon>Kitasatosporales</taxon>
        <taxon>Streptomycetaceae</taxon>
        <taxon>Streptomyces</taxon>
    </lineage>
</organism>
<keyword evidence="2" id="KW-1185">Reference proteome</keyword>
<dbReference type="EMBL" id="JAVREY010000047">
    <property type="protein sequence ID" value="MDT0467061.1"/>
    <property type="molecule type" value="Genomic_DNA"/>
</dbReference>
<gene>
    <name evidence="1" type="ORF">RM764_29325</name>
</gene>
<protein>
    <submittedName>
        <fullName evidence="1">Uncharacterized protein</fullName>
    </submittedName>
</protein>
<evidence type="ECO:0000313" key="1">
    <source>
        <dbReference type="EMBL" id="MDT0467061.1"/>
    </source>
</evidence>
<proteinExistence type="predicted"/>
<dbReference type="Proteomes" id="UP001183809">
    <property type="component" value="Unassembled WGS sequence"/>
</dbReference>
<comment type="caution">
    <text evidence="1">The sequence shown here is derived from an EMBL/GenBank/DDBJ whole genome shotgun (WGS) entry which is preliminary data.</text>
</comment>
<evidence type="ECO:0000313" key="2">
    <source>
        <dbReference type="Proteomes" id="UP001183809"/>
    </source>
</evidence>